<organism evidence="1 2">
    <name type="scientific">Pseudomonas corrugata</name>
    <dbReference type="NCBI Taxonomy" id="47879"/>
    <lineage>
        <taxon>Bacteria</taxon>
        <taxon>Pseudomonadati</taxon>
        <taxon>Pseudomonadota</taxon>
        <taxon>Gammaproteobacteria</taxon>
        <taxon>Pseudomonadales</taxon>
        <taxon>Pseudomonadaceae</taxon>
        <taxon>Pseudomonas</taxon>
    </lineage>
</organism>
<evidence type="ECO:0000313" key="1">
    <source>
        <dbReference type="EMBL" id="QTH14408.1"/>
    </source>
</evidence>
<dbReference type="AlphaFoldDB" id="A0A8B6UR81"/>
<proteinExistence type="predicted"/>
<accession>A0A8B6UR81</accession>
<evidence type="ECO:0000313" key="2">
    <source>
        <dbReference type="Proteomes" id="UP000663914"/>
    </source>
</evidence>
<dbReference type="Proteomes" id="UP000663914">
    <property type="component" value="Chromosome"/>
</dbReference>
<gene>
    <name evidence="1" type="ORF">C4C32_00390</name>
</gene>
<reference evidence="1" key="1">
    <citation type="book" date="2019" name="MICROBIAL BIOTECHNOLOGY" publisher="Unknown Publisher">
        <title>Optimization of recombineering for directed mutagenesis of bacteria Pseudomonas corrugata 3'.</title>
        <authorList>
            <person name="Buinitskaja S.V."/>
            <person name="Pilipenok N."/>
            <person name="Valentovich L.N."/>
        </authorList>
    </citation>
    <scope>NUCLEOTIDE SEQUENCE</scope>
    <source>
        <strain evidence="1">3prime</strain>
    </source>
</reference>
<dbReference type="EMBL" id="CP072011">
    <property type="protein sequence ID" value="QTH14408.1"/>
    <property type="molecule type" value="Genomic_DNA"/>
</dbReference>
<protein>
    <recommendedName>
        <fullName evidence="3">MafI family immunity protein</fullName>
    </recommendedName>
</protein>
<sequence>MSHHGNDMRVDFLEALKEISTLMSIAYEQLGPVPDDHALAQAGLENGAEIVLDYVDHNEAGVAFEHLLYMINEPPLIVSDECMNVLARIAKTLQIPATGEIRDRPRF</sequence>
<evidence type="ECO:0008006" key="3">
    <source>
        <dbReference type="Google" id="ProtNLM"/>
    </source>
</evidence>
<name>A0A8B6UR81_9PSED</name>
<dbReference type="RefSeq" id="WP_208555109.1">
    <property type="nucleotide sequence ID" value="NZ_CP072011.1"/>
</dbReference>
<reference evidence="1" key="2">
    <citation type="submission" date="2021-03" db="EMBL/GenBank/DDBJ databases">
        <authorList>
            <person name="Valentovich L.N."/>
            <person name="Akhremchuk A.E."/>
            <person name="Miamin V.E."/>
        </authorList>
    </citation>
    <scope>NUCLEOTIDE SEQUENCE</scope>
    <source>
        <strain evidence="1">3prime</strain>
    </source>
</reference>